<evidence type="ECO:0000313" key="1">
    <source>
        <dbReference type="EMBL" id="KGD71931.1"/>
    </source>
</evidence>
<reference evidence="1" key="1">
    <citation type="submission" date="2014-12" db="EMBL/GenBank/DDBJ databases">
        <title>The draft genome of the Tatumella morbirosei type strain, LMG23360T isolated from pineapple rot.</title>
        <authorList>
            <person name="Smits T.H."/>
            <person name="Palmer M."/>
            <person name="Venter S.N."/>
            <person name="Duffy B."/>
            <person name="Steenkamp E.T."/>
            <person name="Chan W.Y."/>
            <person name="Coutinho T.A."/>
            <person name="Coetzee M.P."/>
            <person name="De Maayer P."/>
        </authorList>
    </citation>
    <scope>NUCLEOTIDE SEQUENCE [LARGE SCALE GENOMIC DNA]</scope>
    <source>
        <strain evidence="1">LMG 23360</strain>
    </source>
</reference>
<keyword evidence="2" id="KW-1185">Reference proteome</keyword>
<organism evidence="1 2">
    <name type="scientific">Tatumella morbirosei</name>
    <dbReference type="NCBI Taxonomy" id="642227"/>
    <lineage>
        <taxon>Bacteria</taxon>
        <taxon>Pseudomonadati</taxon>
        <taxon>Pseudomonadota</taxon>
        <taxon>Gammaproteobacteria</taxon>
        <taxon>Enterobacterales</taxon>
        <taxon>Erwiniaceae</taxon>
        <taxon>Tatumella</taxon>
    </lineage>
</organism>
<comment type="caution">
    <text evidence="1">The sequence shown here is derived from an EMBL/GenBank/DDBJ whole genome shotgun (WGS) entry which is preliminary data.</text>
</comment>
<evidence type="ECO:0000313" key="2">
    <source>
        <dbReference type="Proteomes" id="UP000029577"/>
    </source>
</evidence>
<accession>A0A095T4T5</accession>
<dbReference type="AlphaFoldDB" id="A0A095T4T5"/>
<gene>
    <name evidence="1" type="ORF">HA49_14035</name>
</gene>
<proteinExistence type="predicted"/>
<protein>
    <submittedName>
        <fullName evidence="1">Uncharacterized protein</fullName>
    </submittedName>
</protein>
<dbReference type="EMBL" id="JPKR02000003">
    <property type="protein sequence ID" value="KGD71931.1"/>
    <property type="molecule type" value="Genomic_DNA"/>
</dbReference>
<dbReference type="Proteomes" id="UP000029577">
    <property type="component" value="Unassembled WGS sequence"/>
</dbReference>
<name>A0A095T4T5_9GAMM</name>
<sequence>MSSIMECPILTLIVDVDVMAAVAKIFVTNENPSVYSDYPIIVMSHEPPASWHRSPVYIEHLHRIPTVAD</sequence>